<evidence type="ECO:0000259" key="7">
    <source>
        <dbReference type="PROSITE" id="PS50982"/>
    </source>
</evidence>
<evidence type="ECO:0000256" key="5">
    <source>
        <dbReference type="ARBA" id="ARBA00023242"/>
    </source>
</evidence>
<evidence type="ECO:0000256" key="6">
    <source>
        <dbReference type="SAM" id="MobiDB-lite"/>
    </source>
</evidence>
<keyword evidence="3" id="KW-0238">DNA-binding</keyword>
<dbReference type="EMBL" id="CAEKDK010000006">
    <property type="protein sequence ID" value="CAB4282989.1"/>
    <property type="molecule type" value="Genomic_DNA"/>
</dbReference>
<feature type="region of interest" description="Disordered" evidence="6">
    <location>
        <begin position="191"/>
        <end position="212"/>
    </location>
</feature>
<feature type="domain" description="MBD" evidence="7">
    <location>
        <begin position="150"/>
        <end position="212"/>
    </location>
</feature>
<reference evidence="8 9" key="1">
    <citation type="submission" date="2020-05" db="EMBL/GenBank/DDBJ databases">
        <authorList>
            <person name="Campoy J."/>
            <person name="Schneeberger K."/>
            <person name="Spophaly S."/>
        </authorList>
    </citation>
    <scope>NUCLEOTIDE SEQUENCE [LARGE SCALE GENOMIC DNA]</scope>
    <source>
        <strain evidence="8">PruArmRojPasFocal</strain>
    </source>
</reference>
<dbReference type="Proteomes" id="UP000507222">
    <property type="component" value="Unassembled WGS sequence"/>
</dbReference>
<proteinExistence type="predicted"/>
<gene>
    <name evidence="8" type="ORF">CURHAP_LOCUS36709</name>
</gene>
<sequence length="212" mass="23066">MANSSNRSESQEMKASLGGCSDVLLPNRAQPAQQVIPPPQGAQAVDGRFDLNLLPEEEEGDQLLVAAEEPPLTNDQHQPPPAAYQDQPPATTDQGSPRAGADQQQPPPSVADQQQPPPSVADQGQPPVVERGDLQRPKRGRERSGPSGSVTIDIDRPDWLPIEWRVSASMRLNGRTTGFVDKIYISPEGEKFRSKKQALRSITRNNGENNNL</sequence>
<feature type="region of interest" description="Disordered" evidence="6">
    <location>
        <begin position="1"/>
        <end position="154"/>
    </location>
</feature>
<evidence type="ECO:0000256" key="4">
    <source>
        <dbReference type="ARBA" id="ARBA00023163"/>
    </source>
</evidence>
<evidence type="ECO:0000256" key="2">
    <source>
        <dbReference type="ARBA" id="ARBA00023015"/>
    </source>
</evidence>
<comment type="subcellular location">
    <subcellularLocation>
        <location evidence="1">Nucleus</location>
    </subcellularLocation>
</comment>
<protein>
    <recommendedName>
        <fullName evidence="7">MBD domain-containing protein</fullName>
    </recommendedName>
</protein>
<dbReference type="GO" id="GO:0003677">
    <property type="term" value="F:DNA binding"/>
    <property type="evidence" value="ECO:0007669"/>
    <property type="project" value="UniProtKB-KW"/>
</dbReference>
<dbReference type="AlphaFoldDB" id="A0A6J5V210"/>
<dbReference type="GO" id="GO:0005634">
    <property type="term" value="C:nucleus"/>
    <property type="evidence" value="ECO:0007669"/>
    <property type="project" value="UniProtKB-SubCell"/>
</dbReference>
<feature type="compositionally biased region" description="Pro residues" evidence="6">
    <location>
        <begin position="105"/>
        <end position="119"/>
    </location>
</feature>
<dbReference type="Pfam" id="PF01429">
    <property type="entry name" value="MBD"/>
    <property type="match status" value="1"/>
</dbReference>
<keyword evidence="4" id="KW-0804">Transcription</keyword>
<evidence type="ECO:0000256" key="1">
    <source>
        <dbReference type="ARBA" id="ARBA00004123"/>
    </source>
</evidence>
<feature type="compositionally biased region" description="Polar residues" evidence="6">
    <location>
        <begin position="200"/>
        <end position="212"/>
    </location>
</feature>
<dbReference type="InterPro" id="IPR001739">
    <property type="entry name" value="Methyl_CpG_DNA-bd"/>
</dbReference>
<accession>A0A6J5V210</accession>
<keyword evidence="5" id="KW-0539">Nucleus</keyword>
<dbReference type="SUPFAM" id="SSF54171">
    <property type="entry name" value="DNA-binding domain"/>
    <property type="match status" value="1"/>
</dbReference>
<evidence type="ECO:0000313" key="9">
    <source>
        <dbReference type="Proteomes" id="UP000507222"/>
    </source>
</evidence>
<dbReference type="Gene3D" id="3.30.890.10">
    <property type="entry name" value="Methyl-cpg-binding Protein 2, Chain A"/>
    <property type="match status" value="1"/>
</dbReference>
<dbReference type="InterPro" id="IPR016177">
    <property type="entry name" value="DNA-bd_dom_sf"/>
</dbReference>
<keyword evidence="2" id="KW-0805">Transcription regulation</keyword>
<evidence type="ECO:0000256" key="3">
    <source>
        <dbReference type="ARBA" id="ARBA00023125"/>
    </source>
</evidence>
<organism evidence="8 9">
    <name type="scientific">Prunus armeniaca</name>
    <name type="common">Apricot</name>
    <name type="synonym">Armeniaca vulgaris</name>
    <dbReference type="NCBI Taxonomy" id="36596"/>
    <lineage>
        <taxon>Eukaryota</taxon>
        <taxon>Viridiplantae</taxon>
        <taxon>Streptophyta</taxon>
        <taxon>Embryophyta</taxon>
        <taxon>Tracheophyta</taxon>
        <taxon>Spermatophyta</taxon>
        <taxon>Magnoliopsida</taxon>
        <taxon>eudicotyledons</taxon>
        <taxon>Gunneridae</taxon>
        <taxon>Pentapetalae</taxon>
        <taxon>rosids</taxon>
        <taxon>fabids</taxon>
        <taxon>Rosales</taxon>
        <taxon>Rosaceae</taxon>
        <taxon>Amygdaloideae</taxon>
        <taxon>Amygdaleae</taxon>
        <taxon>Prunus</taxon>
    </lineage>
</organism>
<dbReference type="PROSITE" id="PS50982">
    <property type="entry name" value="MBD"/>
    <property type="match status" value="1"/>
</dbReference>
<evidence type="ECO:0000313" key="8">
    <source>
        <dbReference type="EMBL" id="CAB4282989.1"/>
    </source>
</evidence>
<name>A0A6J5V210_PRUAR</name>